<feature type="transmembrane region" description="Helical" evidence="7">
    <location>
        <begin position="219"/>
        <end position="241"/>
    </location>
</feature>
<dbReference type="InterPro" id="IPR006372">
    <property type="entry name" value="Chl_synth"/>
</dbReference>
<dbReference type="Pfam" id="PF01040">
    <property type="entry name" value="UbiA"/>
    <property type="match status" value="1"/>
</dbReference>
<dbReference type="HOGENOM" id="CLU_042598_1_0_10"/>
<keyword evidence="5 7" id="KW-0472">Membrane</keyword>
<evidence type="ECO:0000256" key="1">
    <source>
        <dbReference type="ARBA" id="ARBA00004141"/>
    </source>
</evidence>
<dbReference type="GO" id="GO:0016020">
    <property type="term" value="C:membrane"/>
    <property type="evidence" value="ECO:0007669"/>
    <property type="project" value="UniProtKB-SubCell"/>
</dbReference>
<dbReference type="Gene3D" id="1.10.357.140">
    <property type="entry name" value="UbiA prenyltransferase"/>
    <property type="match status" value="1"/>
</dbReference>
<comment type="subcellular location">
    <subcellularLocation>
        <location evidence="1">Membrane</location>
        <topology evidence="1">Multi-pass membrane protein</topology>
    </subcellularLocation>
</comment>
<protein>
    <submittedName>
        <fullName evidence="8">Bacteriochlorophyll/chlorophyll synthetase</fullName>
    </submittedName>
</protein>
<organism evidence="8 9">
    <name type="scientific">Chlorobium limicola (strain DSM 245 / NBRC 103803 / 6330)</name>
    <dbReference type="NCBI Taxonomy" id="290315"/>
    <lineage>
        <taxon>Bacteria</taxon>
        <taxon>Pseudomonadati</taxon>
        <taxon>Chlorobiota</taxon>
        <taxon>Chlorobiia</taxon>
        <taxon>Chlorobiales</taxon>
        <taxon>Chlorobiaceae</taxon>
        <taxon>Chlorobium/Pelodictyon group</taxon>
        <taxon>Chlorobium</taxon>
    </lineage>
</organism>
<evidence type="ECO:0000313" key="9">
    <source>
        <dbReference type="Proteomes" id="UP000008841"/>
    </source>
</evidence>
<dbReference type="KEGG" id="cli:Clim_1155"/>
<keyword evidence="4 7" id="KW-1133">Transmembrane helix</keyword>
<evidence type="ECO:0000256" key="4">
    <source>
        <dbReference type="ARBA" id="ARBA00022989"/>
    </source>
</evidence>
<accession>B3ECE9</accession>
<dbReference type="GO" id="GO:0015995">
    <property type="term" value="P:chlorophyll biosynthetic process"/>
    <property type="evidence" value="ECO:0007669"/>
    <property type="project" value="UniProtKB-KW"/>
</dbReference>
<dbReference type="eggNOG" id="COG0382">
    <property type="taxonomic scope" value="Bacteria"/>
</dbReference>
<dbReference type="CDD" id="cd13958">
    <property type="entry name" value="PT_UbiA_chlorophyll"/>
    <property type="match status" value="1"/>
</dbReference>
<sequence>MATNAERKSLTGSDFSMQGVLFFHFIVLFLMPAAIFHLLMTMSVARGDSKQRTDISDKTTNGIQKPLNVRKFVAPLNRSTEIGSRLALFIRFLKPVTWIPVMWSFLCGAVASGKFGWHDIIETKFILAMLLTGPLATGTCQMLNDYFDRDLDEINEPDRPIPGGAISLQNATILIAVWSILSVIAGYLINPLIGFYVVIGIINAHLYSANPIKLKKRLWAGNIIVAVSYLIIPWVAGEIAYNPQLSLDSLQPSLIIASMYTIASTGTMTINDFKSIDGDRQAGIRTLPAVFGETNAALIASLLINLGQLLATAWLLLSGMIWFGWFTAALIVPQFLLQFSLVRSPRTMDVRYNAIAQNFLVTGMLVCALAIKASRP</sequence>
<proteinExistence type="predicted"/>
<keyword evidence="2" id="KW-1003">Cell membrane</keyword>
<evidence type="ECO:0000256" key="3">
    <source>
        <dbReference type="ARBA" id="ARBA00022692"/>
    </source>
</evidence>
<feature type="transmembrane region" description="Helical" evidence="7">
    <location>
        <begin position="294"/>
        <end position="316"/>
    </location>
</feature>
<dbReference type="InterPro" id="IPR044878">
    <property type="entry name" value="UbiA_sf"/>
</dbReference>
<evidence type="ECO:0000313" key="8">
    <source>
        <dbReference type="EMBL" id="ACD90224.1"/>
    </source>
</evidence>
<evidence type="ECO:0000256" key="2">
    <source>
        <dbReference type="ARBA" id="ARBA00022475"/>
    </source>
</evidence>
<dbReference type="STRING" id="290315.Clim_1155"/>
<dbReference type="AlphaFoldDB" id="B3ECE9"/>
<feature type="transmembrane region" description="Helical" evidence="7">
    <location>
        <begin position="322"/>
        <end position="342"/>
    </location>
</feature>
<dbReference type="NCBIfam" id="NF005742">
    <property type="entry name" value="PRK07566.1"/>
    <property type="match status" value="1"/>
</dbReference>
<dbReference type="EMBL" id="CP001097">
    <property type="protein sequence ID" value="ACD90224.1"/>
    <property type="molecule type" value="Genomic_DNA"/>
</dbReference>
<evidence type="ECO:0000256" key="6">
    <source>
        <dbReference type="ARBA" id="ARBA00023171"/>
    </source>
</evidence>
<dbReference type="InterPro" id="IPR050475">
    <property type="entry name" value="Prenyltransferase_related"/>
</dbReference>
<dbReference type="Gene3D" id="1.20.120.1780">
    <property type="entry name" value="UbiA prenyltransferase"/>
    <property type="match status" value="1"/>
</dbReference>
<feature type="transmembrane region" description="Helical" evidence="7">
    <location>
        <begin position="354"/>
        <end position="371"/>
    </location>
</feature>
<feature type="transmembrane region" description="Helical" evidence="7">
    <location>
        <begin position="20"/>
        <end position="40"/>
    </location>
</feature>
<dbReference type="Proteomes" id="UP000008841">
    <property type="component" value="Chromosome"/>
</dbReference>
<reference evidence="8 9" key="1">
    <citation type="submission" date="2008-05" db="EMBL/GenBank/DDBJ databases">
        <title>Complete sequence of Chlorobium limicola DSM 245.</title>
        <authorList>
            <consortium name="US DOE Joint Genome Institute"/>
            <person name="Lucas S."/>
            <person name="Copeland A."/>
            <person name="Lapidus A."/>
            <person name="Glavina del Rio T."/>
            <person name="Dalin E."/>
            <person name="Tice H."/>
            <person name="Bruce D."/>
            <person name="Goodwin L."/>
            <person name="Pitluck S."/>
            <person name="Schmutz J."/>
            <person name="Larimer F."/>
            <person name="Land M."/>
            <person name="Hauser L."/>
            <person name="Kyrpides N."/>
            <person name="Ovchinnikova G."/>
            <person name="Zhao F."/>
            <person name="Li T."/>
            <person name="Liu Z."/>
            <person name="Overmann J."/>
            <person name="Bryant D.A."/>
            <person name="Richardson P."/>
        </authorList>
    </citation>
    <scope>NUCLEOTIDE SEQUENCE [LARGE SCALE GENOMIC DNA]</scope>
    <source>
        <strain evidence="9">DSM 245 / NBRC 103803 / 6330</strain>
    </source>
</reference>
<feature type="transmembrane region" description="Helical" evidence="7">
    <location>
        <begin position="125"/>
        <end position="143"/>
    </location>
</feature>
<dbReference type="PANTHER" id="PTHR42723:SF1">
    <property type="entry name" value="CHLOROPHYLL SYNTHASE, CHLOROPLASTIC"/>
    <property type="match status" value="1"/>
</dbReference>
<gene>
    <name evidence="8" type="ordered locus">Clim_1155</name>
</gene>
<keyword evidence="3 7" id="KW-0812">Transmembrane</keyword>
<feature type="transmembrane region" description="Helical" evidence="7">
    <location>
        <begin position="253"/>
        <end position="273"/>
    </location>
</feature>
<dbReference type="PANTHER" id="PTHR42723">
    <property type="entry name" value="CHLOROPHYLL SYNTHASE"/>
    <property type="match status" value="1"/>
</dbReference>
<dbReference type="NCBIfam" id="TIGR01476">
    <property type="entry name" value="chlor_syn_BchG"/>
    <property type="match status" value="1"/>
</dbReference>
<keyword evidence="6" id="KW-0149">Chlorophyll biosynthesis</keyword>
<feature type="transmembrane region" description="Helical" evidence="7">
    <location>
        <begin position="95"/>
        <end position="113"/>
    </location>
</feature>
<evidence type="ECO:0000256" key="7">
    <source>
        <dbReference type="SAM" id="Phobius"/>
    </source>
</evidence>
<dbReference type="InterPro" id="IPR000537">
    <property type="entry name" value="UbiA_prenyltransferase"/>
</dbReference>
<dbReference type="GO" id="GO:0016765">
    <property type="term" value="F:transferase activity, transferring alkyl or aryl (other than methyl) groups"/>
    <property type="evidence" value="ECO:0007669"/>
    <property type="project" value="InterPro"/>
</dbReference>
<name>B3ECE9_CHLL2</name>
<evidence type="ECO:0000256" key="5">
    <source>
        <dbReference type="ARBA" id="ARBA00023136"/>
    </source>
</evidence>